<evidence type="ECO:0000256" key="5">
    <source>
        <dbReference type="ARBA" id="ARBA00022806"/>
    </source>
</evidence>
<dbReference type="GO" id="GO:0043139">
    <property type="term" value="F:5'-3' DNA helicase activity"/>
    <property type="evidence" value="ECO:0007669"/>
    <property type="project" value="UniProtKB-UniRule"/>
</dbReference>
<dbReference type="InterPro" id="IPR041851">
    <property type="entry name" value="RecD_N_sf"/>
</dbReference>
<keyword evidence="3 11" id="KW-0227">DNA damage</keyword>
<dbReference type="InterPro" id="IPR027785">
    <property type="entry name" value="UvrD-like_helicase_C"/>
</dbReference>
<keyword evidence="1 11" id="KW-0540">Nuclease</keyword>
<dbReference type="Gene3D" id="3.40.50.300">
    <property type="entry name" value="P-loop containing nucleotide triphosphate hydrolases"/>
    <property type="match status" value="3"/>
</dbReference>
<comment type="miscellaneous">
    <text evidence="11">In the RecBCD complex, RecB has a slow 3'-5' helicase, an exonuclease activity and loads RecA onto ssDNA, RecD has a fast 5'-3' helicase activity, while RecC stimulates the ATPase and processivity of the RecB helicase and contributes to recognition of the Chi site.</text>
</comment>
<dbReference type="InterPro" id="IPR049550">
    <property type="entry name" value="RecD_N"/>
</dbReference>
<comment type="subunit">
    <text evidence="11">Heterotrimer of RecB, RecC and RecD. All subunits contribute to DNA-binding.</text>
</comment>
<dbReference type="EC" id="5.6.2.3" evidence="11"/>
<dbReference type="GO" id="GO:0003677">
    <property type="term" value="F:DNA binding"/>
    <property type="evidence" value="ECO:0007669"/>
    <property type="project" value="UniProtKB-UniRule"/>
</dbReference>
<dbReference type="CDD" id="cd17933">
    <property type="entry name" value="DEXSc_RecD-like"/>
    <property type="match status" value="1"/>
</dbReference>
<comment type="similarity">
    <text evidence="11">Belongs to the RecD family.</text>
</comment>
<evidence type="ECO:0000259" key="14">
    <source>
        <dbReference type="Pfam" id="PF21185"/>
    </source>
</evidence>
<dbReference type="AlphaFoldDB" id="A0A451D700"/>
<keyword evidence="12" id="KW-0472">Membrane</keyword>
<dbReference type="GO" id="GO:0009338">
    <property type="term" value="C:exodeoxyribonuclease V complex"/>
    <property type="evidence" value="ECO:0007669"/>
    <property type="project" value="InterPro"/>
</dbReference>
<dbReference type="Pfam" id="PF13538">
    <property type="entry name" value="UvrD_C_2"/>
    <property type="match status" value="1"/>
</dbReference>
<feature type="transmembrane region" description="Helical" evidence="12">
    <location>
        <begin position="176"/>
        <end position="200"/>
    </location>
</feature>
<dbReference type="OrthoDB" id="9803432at2"/>
<dbReference type="SUPFAM" id="SSF52540">
    <property type="entry name" value="P-loop containing nucleoside triphosphate hydrolases"/>
    <property type="match status" value="2"/>
</dbReference>
<dbReference type="Pfam" id="PF21185">
    <property type="entry name" value="RecD_N"/>
    <property type="match status" value="1"/>
</dbReference>
<dbReference type="GO" id="GO:0000724">
    <property type="term" value="P:double-strand break repair via homologous recombination"/>
    <property type="evidence" value="ECO:0007669"/>
    <property type="project" value="UniProtKB-UniRule"/>
</dbReference>
<dbReference type="GO" id="GO:0005524">
    <property type="term" value="F:ATP binding"/>
    <property type="evidence" value="ECO:0007669"/>
    <property type="project" value="UniProtKB-UniRule"/>
</dbReference>
<dbReference type="InterPro" id="IPR027417">
    <property type="entry name" value="P-loop_NTPase"/>
</dbReference>
<dbReference type="GO" id="GO:0016887">
    <property type="term" value="F:ATP hydrolysis activity"/>
    <property type="evidence" value="ECO:0007669"/>
    <property type="project" value="RHEA"/>
</dbReference>
<evidence type="ECO:0000256" key="1">
    <source>
        <dbReference type="ARBA" id="ARBA00022722"/>
    </source>
</evidence>
<evidence type="ECO:0000256" key="8">
    <source>
        <dbReference type="ARBA" id="ARBA00023125"/>
    </source>
</evidence>
<keyword evidence="10 11" id="KW-0413">Isomerase</keyword>
<evidence type="ECO:0000256" key="11">
    <source>
        <dbReference type="HAMAP-Rule" id="MF_01487"/>
    </source>
</evidence>
<evidence type="ECO:0000256" key="6">
    <source>
        <dbReference type="ARBA" id="ARBA00022839"/>
    </source>
</evidence>
<dbReference type="CDD" id="cd18809">
    <property type="entry name" value="SF1_C_RecD"/>
    <property type="match status" value="1"/>
</dbReference>
<dbReference type="Pfam" id="PF13245">
    <property type="entry name" value="AAA_19"/>
    <property type="match status" value="1"/>
</dbReference>
<feature type="binding site" evidence="11">
    <location>
        <begin position="182"/>
        <end position="189"/>
    </location>
    <ligand>
        <name>ATP</name>
        <dbReference type="ChEBI" id="CHEBI:30616"/>
    </ligand>
</feature>
<dbReference type="RefSeq" id="WP_154029336.1">
    <property type="nucleotide sequence ID" value="NZ_LR217710.1"/>
</dbReference>
<evidence type="ECO:0000256" key="9">
    <source>
        <dbReference type="ARBA" id="ARBA00023204"/>
    </source>
</evidence>
<protein>
    <recommendedName>
        <fullName evidence="11">RecBCD enzyme subunit RecD</fullName>
        <ecNumber evidence="11">5.6.2.3</ecNumber>
    </recommendedName>
    <alternativeName>
        <fullName evidence="11">DNA 5'-3' helicase subunit RecD</fullName>
    </alternativeName>
    <alternativeName>
        <fullName evidence="11">Exonuclease V subunit RecD</fullName>
        <shortName evidence="11">ExoV subunit RecD</shortName>
    </alternativeName>
    <alternativeName>
        <fullName evidence="11">Helicase/nuclease RecBCD subunit RecD</fullName>
    </alternativeName>
</protein>
<feature type="domain" description="UvrD-like helicase C-terminal" evidence="13">
    <location>
        <begin position="525"/>
        <end position="570"/>
    </location>
</feature>
<evidence type="ECO:0000256" key="4">
    <source>
        <dbReference type="ARBA" id="ARBA00022801"/>
    </source>
</evidence>
<organism evidence="15 16">
    <name type="scientific">Buchnera aphidicola</name>
    <name type="common">Cinara curvipes</name>
    <dbReference type="NCBI Taxonomy" id="2518975"/>
    <lineage>
        <taxon>Bacteria</taxon>
        <taxon>Pseudomonadati</taxon>
        <taxon>Pseudomonadota</taxon>
        <taxon>Gammaproteobacteria</taxon>
        <taxon>Enterobacterales</taxon>
        <taxon>Erwiniaceae</taxon>
        <taxon>Buchnera</taxon>
    </lineage>
</organism>
<dbReference type="EMBL" id="LR217710">
    <property type="protein sequence ID" value="VFP81576.1"/>
    <property type="molecule type" value="Genomic_DNA"/>
</dbReference>
<reference evidence="15 16" key="1">
    <citation type="submission" date="2019-02" db="EMBL/GenBank/DDBJ databases">
        <authorList>
            <person name="Manzano-Marin A."/>
            <person name="Manzano-Marin A."/>
        </authorList>
    </citation>
    <scope>NUCLEOTIDE SEQUENCE [LARGE SCALE GENOMIC DNA]</scope>
    <source>
        <strain evidence="15 16">BuCicurvipes</strain>
    </source>
</reference>
<dbReference type="InterPro" id="IPR050534">
    <property type="entry name" value="Coronavir_polyprotein_1ab"/>
</dbReference>
<keyword evidence="12" id="KW-0812">Transmembrane</keyword>
<keyword evidence="8 11" id="KW-0238">DNA-binding</keyword>
<dbReference type="Gene3D" id="1.10.10.1020">
    <property type="entry name" value="RecBCD complex, subunit RecD, N-terminal domain"/>
    <property type="match status" value="1"/>
</dbReference>
<comment type="catalytic activity">
    <reaction evidence="11">
        <text>ATP + H2O = ADP + phosphate + H(+)</text>
        <dbReference type="Rhea" id="RHEA:13065"/>
        <dbReference type="ChEBI" id="CHEBI:15377"/>
        <dbReference type="ChEBI" id="CHEBI:15378"/>
        <dbReference type="ChEBI" id="CHEBI:30616"/>
        <dbReference type="ChEBI" id="CHEBI:43474"/>
        <dbReference type="ChEBI" id="CHEBI:456216"/>
        <dbReference type="EC" id="5.6.2.3"/>
    </reaction>
</comment>
<dbReference type="NCBIfam" id="TIGR01447">
    <property type="entry name" value="recD"/>
    <property type="match status" value="1"/>
</dbReference>
<feature type="domain" description="RecBCD enzyme subunit RecD N-terminal" evidence="14">
    <location>
        <begin position="39"/>
        <end position="119"/>
    </location>
</feature>
<name>A0A451D700_9GAMM</name>
<dbReference type="GO" id="GO:0008854">
    <property type="term" value="F:exodeoxyribonuclease V activity"/>
    <property type="evidence" value="ECO:0007669"/>
    <property type="project" value="InterPro"/>
</dbReference>
<dbReference type="GO" id="GO:0017116">
    <property type="term" value="F:single-stranded DNA helicase activity"/>
    <property type="evidence" value="ECO:0007669"/>
    <property type="project" value="TreeGrafter"/>
</dbReference>
<proteinExistence type="inferred from homology"/>
<evidence type="ECO:0000256" key="10">
    <source>
        <dbReference type="ARBA" id="ARBA00023235"/>
    </source>
</evidence>
<keyword evidence="4 11" id="KW-0378">Hydrolase</keyword>
<keyword evidence="7 11" id="KW-0067">ATP-binding</keyword>
<gene>
    <name evidence="11 15" type="primary">recD</name>
    <name evidence="15" type="ORF">BUCICURV3402_295</name>
</gene>
<keyword evidence="9 11" id="KW-0234">DNA repair</keyword>
<evidence type="ECO:0000256" key="3">
    <source>
        <dbReference type="ARBA" id="ARBA00022763"/>
    </source>
</evidence>
<dbReference type="PANTHER" id="PTHR43788">
    <property type="entry name" value="DNA2/NAM7 HELICASE FAMILY MEMBER"/>
    <property type="match status" value="1"/>
</dbReference>
<comment type="function">
    <text evidence="11">A helicase/nuclease that prepares dsDNA breaks (DSB) for recombinational DNA repair. Binds to DSBs and unwinds DNA via a highly rapid and processive ATP-dependent bidirectional helicase activity. Unwinds dsDNA until it encounters a Chi (crossover hotspot instigator) sequence from the 3' direction. Cuts ssDNA a few nucleotides 3' to the Chi site. The properties and activities of the enzyme are changed at Chi. The Chi-altered holoenzyme produces a long 3'-ssDNA overhang and facilitates RecA-binding to the ssDNA for homologous DNA recombination and repair. Holoenzyme degrades any linearized DNA that is unable to undergo homologous recombination. In the holoenzyme this subunit has ssDNA-dependent ATPase and 5'-3' helicase activity. When added to pre-assembled RecBC greatly stimulates nuclease activity and augments holoenzyme processivity. Negatively regulates the RecA-loading ability of RecBCD.</text>
</comment>
<evidence type="ECO:0000256" key="2">
    <source>
        <dbReference type="ARBA" id="ARBA00022741"/>
    </source>
</evidence>
<dbReference type="InterPro" id="IPR006344">
    <property type="entry name" value="RecD"/>
</dbReference>
<sequence>MTPKNKKKFFNIILKAKEKNIIHCADFYSCYNKNFFNYSEEIILVILFLRYSAYYGHSCLPIKMFKNKKCLKIKNKFLFKLLILVSKNNKKWFEQVINNISCSNGAQKTPLVLDREYIYIYKYWYSENKIIEFIYNQKLKFNKNYFKKYEKLINKYYPKKIDYIQKITIQKALSSYIFFITGGPGTGKTYILAYFILILINSTKKKINIQLSATTGKAATKLTQSIFNILNKENINKKNKISFPKIGITLHNLFNIQKETNQCNKKNKKKNKIIDVLIIDESSMIDLNIMDIIVTNIDRKTKIIFVGDVNQLPSIEVGSVLQELCNNKKKNISSKNIKKNYISILKKKYRFKKKSGINLLVKTIENNQYNNIYKIYRKKFSDIIWKRLKTKENYFNMLKNIKKYYTKYLEYINKKNKPKKIIKKFNKYRILCTVNEGLFGTNKINEYLDTWFIKKINKNSSNEIKKPFYHGKPILIKKNNKSLQLMNGDVGICLLVNKKIKIHFLSPNNKLKIVDPRILFHYESAWSMTIHKSQGSEFSSVQIVIPDYFLKILCKELFYTAITRAKNRITIYGCVNRIHNIIKNKQKRFSGLNKKIISLNKNYY</sequence>
<evidence type="ECO:0000256" key="12">
    <source>
        <dbReference type="SAM" id="Phobius"/>
    </source>
</evidence>
<keyword evidence="5 11" id="KW-0347">Helicase</keyword>
<evidence type="ECO:0000256" key="7">
    <source>
        <dbReference type="ARBA" id="ARBA00022840"/>
    </source>
</evidence>
<evidence type="ECO:0000313" key="16">
    <source>
        <dbReference type="Proteomes" id="UP000294344"/>
    </source>
</evidence>
<evidence type="ECO:0000313" key="15">
    <source>
        <dbReference type="EMBL" id="VFP81576.1"/>
    </source>
</evidence>
<keyword evidence="2 11" id="KW-0547">Nucleotide-binding</keyword>
<dbReference type="HAMAP" id="MF_01487">
    <property type="entry name" value="RecD"/>
    <property type="match status" value="1"/>
</dbReference>
<keyword evidence="12" id="KW-1133">Transmembrane helix</keyword>
<dbReference type="Proteomes" id="UP000294344">
    <property type="component" value="Chromosome"/>
</dbReference>
<dbReference type="PANTHER" id="PTHR43788:SF6">
    <property type="entry name" value="DNA HELICASE B"/>
    <property type="match status" value="1"/>
</dbReference>
<evidence type="ECO:0000259" key="13">
    <source>
        <dbReference type="Pfam" id="PF13538"/>
    </source>
</evidence>
<keyword evidence="6 11" id="KW-0269">Exonuclease</keyword>
<accession>A0A451D700</accession>